<comment type="caution">
    <text evidence="4">The sequence shown here is derived from an EMBL/GenBank/DDBJ whole genome shotgun (WGS) entry which is preliminary data.</text>
</comment>
<keyword evidence="5" id="KW-1185">Reference proteome</keyword>
<evidence type="ECO:0000259" key="1">
    <source>
        <dbReference type="Pfam" id="PF14498"/>
    </source>
</evidence>
<dbReference type="Pfam" id="PF22124">
    <property type="entry name" value="Glyco_hydro_95_cat"/>
    <property type="match status" value="1"/>
</dbReference>
<dbReference type="Pfam" id="PF21307">
    <property type="entry name" value="Glyco_hydro_95_C"/>
    <property type="match status" value="1"/>
</dbReference>
<proteinExistence type="predicted"/>
<protein>
    <submittedName>
        <fullName evidence="4">Uncharacterized protein</fullName>
    </submittedName>
</protein>
<feature type="domain" description="Glycosyl hydrolase family 95 catalytic" evidence="3">
    <location>
        <begin position="265"/>
        <end position="668"/>
    </location>
</feature>
<dbReference type="InterPro" id="IPR012341">
    <property type="entry name" value="6hp_glycosidase-like_sf"/>
</dbReference>
<accession>E7G9U6</accession>
<dbReference type="PANTHER" id="PTHR31084">
    <property type="entry name" value="ALPHA-L-FUCOSIDASE 2"/>
    <property type="match status" value="1"/>
</dbReference>
<dbReference type="Proteomes" id="UP000003157">
    <property type="component" value="Unassembled WGS sequence"/>
</dbReference>
<feature type="domain" description="Alpha fucosidase A-like C-terminal" evidence="2">
    <location>
        <begin position="673"/>
        <end position="732"/>
    </location>
</feature>
<evidence type="ECO:0000313" key="5">
    <source>
        <dbReference type="Proteomes" id="UP000003157"/>
    </source>
</evidence>
<dbReference type="InterPro" id="IPR054363">
    <property type="entry name" value="GH95_cat"/>
</dbReference>
<dbReference type="InterPro" id="IPR008928">
    <property type="entry name" value="6-hairpin_glycosidase_sf"/>
</dbReference>
<name>E7G9U6_9FIRM</name>
<dbReference type="eggNOG" id="COG1554">
    <property type="taxonomic scope" value="Bacteria"/>
</dbReference>
<dbReference type="PIRSF" id="PIRSF007663">
    <property type="entry name" value="UCP007663"/>
    <property type="match status" value="1"/>
</dbReference>
<dbReference type="GO" id="GO:0005975">
    <property type="term" value="P:carbohydrate metabolic process"/>
    <property type="evidence" value="ECO:0007669"/>
    <property type="project" value="InterPro"/>
</dbReference>
<reference evidence="4 5" key="1">
    <citation type="submission" date="2010-12" db="EMBL/GenBank/DDBJ databases">
        <title>The Genome Sequence of Coprobacillus sp. strain 29_1.</title>
        <authorList>
            <consortium name="The Broad Institute Genome Sequencing Platform"/>
            <person name="Earl A."/>
            <person name="Ward D."/>
            <person name="Feldgarden M."/>
            <person name="Gevers D."/>
            <person name="Daigneault M."/>
            <person name="Sibley C.D."/>
            <person name="White A."/>
            <person name="Strauss J."/>
            <person name="Allen-Vercoe E."/>
            <person name="Young S.K."/>
            <person name="Zeng Q."/>
            <person name="Gargeya S."/>
            <person name="Fitzgerald M."/>
            <person name="Haas B."/>
            <person name="Abouelleil A."/>
            <person name="Alvarado L."/>
            <person name="Arachchi H.M."/>
            <person name="Berlin A."/>
            <person name="Brown A."/>
            <person name="Chapman S.B."/>
            <person name="Chen Z."/>
            <person name="Dunbar C."/>
            <person name="Freedman E."/>
            <person name="Gearin G."/>
            <person name="Gellesch M."/>
            <person name="Goldberg J."/>
            <person name="Griggs A."/>
            <person name="Gujja S."/>
            <person name="Heilman E."/>
            <person name="Heiman D."/>
            <person name="Howarth C."/>
            <person name="Larson L."/>
            <person name="Lui A."/>
            <person name="MacDonald P.J.P."/>
            <person name="Mehta T."/>
            <person name="Montmayeur A."/>
            <person name="Murphy C."/>
            <person name="Neiman D."/>
            <person name="Pearson M."/>
            <person name="Priest M."/>
            <person name="Roberts A."/>
            <person name="Saif S."/>
            <person name="Shea T."/>
            <person name="Shenoy N."/>
            <person name="Sisk P."/>
            <person name="Stolte C."/>
            <person name="Sykes S."/>
            <person name="White J."/>
            <person name="Yandava C."/>
            <person name="Nusbaum C."/>
            <person name="Birren B."/>
        </authorList>
    </citation>
    <scope>NUCLEOTIDE SEQUENCE [LARGE SCALE GENOMIC DNA]</scope>
    <source>
        <strain evidence="4 5">29_1</strain>
    </source>
</reference>
<dbReference type="InterPro" id="IPR049053">
    <property type="entry name" value="AFCA-like_C"/>
</dbReference>
<dbReference type="InterPro" id="IPR027414">
    <property type="entry name" value="GH95_N_dom"/>
</dbReference>
<dbReference type="HOGENOM" id="CLU_004617_2_2_9"/>
<gene>
    <name evidence="4" type="ORF">HMPREF9488_01536</name>
</gene>
<dbReference type="Gene3D" id="1.50.10.10">
    <property type="match status" value="1"/>
</dbReference>
<sequence length="749" mass="87113">MNDMKKLIFNKPALQWEEAMPLGNGYLGAMVFGQTQKELICMNEDSLYSGGPIERGNPNTLDHLDEMRTLLLDGKVEEAQKKAPNYFYATTPHPRHYQPLGQVWMEFHHQNVQDYQKVLDLKNSIGSIQYRYNNVEYQRECFISYPNQVFVYKIKASQNQQLNFDLYLTRRDIRPGRSESYVDDIHIEKDYLYLSGYNGNQKNGISYTMATTVQLKDGCLKKYGSRLVIENATEAIVYVVGRTSYRSHNPFQWCQKQLDKTLLKSYRNLKQDHIRDYQNYFDQLELTLGDHKNENMMSIPERLQKMKEGQIDLDLIETYFHFGRYLLISSSREGSLAANLQGIWNGEFEPPWGSRYTININIQMNYWLAEKTGLSRLHLPLMQLQKIMLPRGQKIAKEMYGCRGTCAHHNTDIWGDCAPADYYVPSTLWPMGSLWLSLHIFEHYQYTHNQEFILEYFPILKENALFFLDYMFKDANGFYATGPSVSPENAYMTQDGQAATVCLSPSMDIQLLREFFTSYLQLLKELNRHDLEAEINEYLEKLPPIQIGKYGQIMEWHEDYDEIEIGHRHISQLFALYPGRHIQYSETPELIEAAYQTLQRRLSHGGGHTGWSCAWIIHFFARLHKGEEAFDTLLKLLKNSTLDNLFDNHPPFQIDGNFGGSNAILEMLIQDYENKVYVLPALSREMPEGILKGLRLKSGAVLNMSWKDCQVSNIEIIATRPLTIDLLIQDKTVSISLQVNEKFQYEAMC</sequence>
<dbReference type="AlphaFoldDB" id="E7G9U6"/>
<dbReference type="Pfam" id="PF14498">
    <property type="entry name" value="Glyco_hyd_65N_2"/>
    <property type="match status" value="1"/>
</dbReference>
<evidence type="ECO:0000259" key="2">
    <source>
        <dbReference type="Pfam" id="PF21307"/>
    </source>
</evidence>
<feature type="domain" description="Glycosyl hydrolase family 95 N-terminal" evidence="1">
    <location>
        <begin position="7"/>
        <end position="247"/>
    </location>
</feature>
<dbReference type="SUPFAM" id="SSF48208">
    <property type="entry name" value="Six-hairpin glycosidases"/>
    <property type="match status" value="1"/>
</dbReference>
<organism evidence="4 5">
    <name type="scientific">Coprobacillus cateniformis</name>
    <dbReference type="NCBI Taxonomy" id="100884"/>
    <lineage>
        <taxon>Bacteria</taxon>
        <taxon>Bacillati</taxon>
        <taxon>Bacillota</taxon>
        <taxon>Erysipelotrichia</taxon>
        <taxon>Erysipelotrichales</taxon>
        <taxon>Coprobacillaceae</taxon>
        <taxon>Coprobacillus</taxon>
    </lineage>
</organism>
<dbReference type="EMBL" id="ADKX01000028">
    <property type="protein sequence ID" value="EFW05205.1"/>
    <property type="molecule type" value="Genomic_DNA"/>
</dbReference>
<evidence type="ECO:0000259" key="3">
    <source>
        <dbReference type="Pfam" id="PF22124"/>
    </source>
</evidence>
<dbReference type="PANTHER" id="PTHR31084:SF0">
    <property type="entry name" value="ALPHA-L-FUCOSIDASE 2"/>
    <property type="match status" value="1"/>
</dbReference>
<dbReference type="InterPro" id="IPR016518">
    <property type="entry name" value="Alpha-L-fucosidase"/>
</dbReference>
<dbReference type="STRING" id="100884.GCA_000269565_03381"/>
<evidence type="ECO:0000313" key="4">
    <source>
        <dbReference type="EMBL" id="EFW05205.1"/>
    </source>
</evidence>
<dbReference type="GO" id="GO:0004560">
    <property type="term" value="F:alpha-L-fucosidase activity"/>
    <property type="evidence" value="ECO:0007669"/>
    <property type="project" value="InterPro"/>
</dbReference>